<dbReference type="AlphaFoldDB" id="A0A2W5EH77"/>
<comment type="caution">
    <text evidence="13">The sequence shown here is derived from an EMBL/GenBank/DDBJ whole genome shotgun (WGS) entry which is preliminary data.</text>
</comment>
<dbReference type="InterPro" id="IPR013766">
    <property type="entry name" value="Thioredoxin_domain"/>
</dbReference>
<sequence>MFKIKNYSLLLLITLLLLQTFRGNAQMKKMDKMEMKERKMSNIPQSPEDISPLLIGEKIPDASLKDNEGNAKDLSELIQKQPTILVFYRGGWCPYCTLQLSGLQEIKPWLDSMHIQLVAVSTDSPDNLSKSMMKQKLDYTLLSDADTKLAQQFGIAYHAPKNYEKMLPTTTGGMDTDLLLPVPSVFVLDKKGMILFEYINPDFKQRMDPQLL</sequence>
<evidence type="ECO:0000256" key="5">
    <source>
        <dbReference type="ARBA" id="ARBA00023002"/>
    </source>
</evidence>
<evidence type="ECO:0000313" key="14">
    <source>
        <dbReference type="Proteomes" id="UP000249645"/>
    </source>
</evidence>
<gene>
    <name evidence="13" type="ORF">DI598_17715</name>
</gene>
<evidence type="ECO:0000256" key="4">
    <source>
        <dbReference type="ARBA" id="ARBA00022862"/>
    </source>
</evidence>
<evidence type="ECO:0000256" key="11">
    <source>
        <dbReference type="ARBA" id="ARBA00049091"/>
    </source>
</evidence>
<evidence type="ECO:0000256" key="10">
    <source>
        <dbReference type="ARBA" id="ARBA00042639"/>
    </source>
</evidence>
<dbReference type="PROSITE" id="PS51352">
    <property type="entry name" value="THIOREDOXIN_2"/>
    <property type="match status" value="1"/>
</dbReference>
<keyword evidence="4" id="KW-0049">Antioxidant</keyword>
<protein>
    <recommendedName>
        <fullName evidence="2">thioredoxin-dependent peroxiredoxin</fullName>
        <ecNumber evidence="2">1.11.1.24</ecNumber>
    </recommendedName>
    <alternativeName>
        <fullName evidence="8">Thioredoxin peroxidase</fullName>
    </alternativeName>
    <alternativeName>
        <fullName evidence="10">Thioredoxin-dependent peroxiredoxin Bcp</fullName>
    </alternativeName>
</protein>
<evidence type="ECO:0000256" key="2">
    <source>
        <dbReference type="ARBA" id="ARBA00013017"/>
    </source>
</evidence>
<feature type="domain" description="Thioredoxin" evidence="12">
    <location>
        <begin position="53"/>
        <end position="212"/>
    </location>
</feature>
<dbReference type="PANTHER" id="PTHR42801:SF7">
    <property type="entry name" value="SLL1159 PROTEIN"/>
    <property type="match status" value="1"/>
</dbReference>
<dbReference type="CDD" id="cd02970">
    <property type="entry name" value="PRX_like2"/>
    <property type="match status" value="1"/>
</dbReference>
<evidence type="ECO:0000256" key="8">
    <source>
        <dbReference type="ARBA" id="ARBA00032824"/>
    </source>
</evidence>
<dbReference type="Gene3D" id="3.40.30.10">
    <property type="entry name" value="Glutaredoxin"/>
    <property type="match status" value="1"/>
</dbReference>
<dbReference type="InterPro" id="IPR036249">
    <property type="entry name" value="Thioredoxin-like_sf"/>
</dbReference>
<proteinExistence type="inferred from homology"/>
<organism evidence="13 14">
    <name type="scientific">Pseudopedobacter saltans</name>
    <dbReference type="NCBI Taxonomy" id="151895"/>
    <lineage>
        <taxon>Bacteria</taxon>
        <taxon>Pseudomonadati</taxon>
        <taxon>Bacteroidota</taxon>
        <taxon>Sphingobacteriia</taxon>
        <taxon>Sphingobacteriales</taxon>
        <taxon>Sphingobacteriaceae</taxon>
        <taxon>Pseudopedobacter</taxon>
    </lineage>
</organism>
<dbReference type="GO" id="GO:0005737">
    <property type="term" value="C:cytoplasm"/>
    <property type="evidence" value="ECO:0007669"/>
    <property type="project" value="TreeGrafter"/>
</dbReference>
<keyword evidence="3" id="KW-0575">Peroxidase</keyword>
<keyword evidence="7" id="KW-0676">Redox-active center</keyword>
<dbReference type="GO" id="GO:0045454">
    <property type="term" value="P:cell redox homeostasis"/>
    <property type="evidence" value="ECO:0007669"/>
    <property type="project" value="TreeGrafter"/>
</dbReference>
<dbReference type="GO" id="GO:0008379">
    <property type="term" value="F:thioredoxin peroxidase activity"/>
    <property type="evidence" value="ECO:0007669"/>
    <property type="project" value="TreeGrafter"/>
</dbReference>
<comment type="catalytic activity">
    <reaction evidence="11">
        <text>a hydroperoxide + [thioredoxin]-dithiol = an alcohol + [thioredoxin]-disulfide + H2O</text>
        <dbReference type="Rhea" id="RHEA:62620"/>
        <dbReference type="Rhea" id="RHEA-COMP:10698"/>
        <dbReference type="Rhea" id="RHEA-COMP:10700"/>
        <dbReference type="ChEBI" id="CHEBI:15377"/>
        <dbReference type="ChEBI" id="CHEBI:29950"/>
        <dbReference type="ChEBI" id="CHEBI:30879"/>
        <dbReference type="ChEBI" id="CHEBI:35924"/>
        <dbReference type="ChEBI" id="CHEBI:50058"/>
        <dbReference type="EC" id="1.11.1.24"/>
    </reaction>
</comment>
<evidence type="ECO:0000259" key="12">
    <source>
        <dbReference type="PROSITE" id="PS51352"/>
    </source>
</evidence>
<dbReference type="Pfam" id="PF00578">
    <property type="entry name" value="AhpC-TSA"/>
    <property type="match status" value="1"/>
</dbReference>
<evidence type="ECO:0000256" key="9">
    <source>
        <dbReference type="ARBA" id="ARBA00038489"/>
    </source>
</evidence>
<comment type="function">
    <text evidence="1">Thiol-specific peroxidase that catalyzes the reduction of hydrogen peroxide and organic hydroperoxides to water and alcohols, respectively. Plays a role in cell protection against oxidative stress by detoxifying peroxides and as sensor of hydrogen peroxide-mediated signaling events.</text>
</comment>
<evidence type="ECO:0000256" key="3">
    <source>
        <dbReference type="ARBA" id="ARBA00022559"/>
    </source>
</evidence>
<keyword evidence="6" id="KW-1015">Disulfide bond</keyword>
<evidence type="ECO:0000256" key="1">
    <source>
        <dbReference type="ARBA" id="ARBA00003330"/>
    </source>
</evidence>
<feature type="non-terminal residue" evidence="13">
    <location>
        <position position="212"/>
    </location>
</feature>
<accession>A0A2W5EH77</accession>
<dbReference type="InterPro" id="IPR000866">
    <property type="entry name" value="AhpC/TSA"/>
</dbReference>
<dbReference type="SUPFAM" id="SSF52833">
    <property type="entry name" value="Thioredoxin-like"/>
    <property type="match status" value="1"/>
</dbReference>
<dbReference type="EMBL" id="QFOI01000479">
    <property type="protein sequence ID" value="PZP41883.1"/>
    <property type="molecule type" value="Genomic_DNA"/>
</dbReference>
<name>A0A2W5EH77_9SPHI</name>
<reference evidence="13 14" key="1">
    <citation type="submission" date="2017-11" db="EMBL/GenBank/DDBJ databases">
        <title>Infants hospitalized years apart are colonized by the same room-sourced microbial strains.</title>
        <authorList>
            <person name="Brooks B."/>
            <person name="Olm M.R."/>
            <person name="Firek B.A."/>
            <person name="Baker R."/>
            <person name="Thomas B.C."/>
            <person name="Morowitz M.J."/>
            <person name="Banfield J.F."/>
        </authorList>
    </citation>
    <scope>NUCLEOTIDE SEQUENCE [LARGE SCALE GENOMIC DNA]</scope>
    <source>
        <strain evidence="13">S2_009_000_R2_76</strain>
    </source>
</reference>
<evidence type="ECO:0000313" key="13">
    <source>
        <dbReference type="EMBL" id="PZP41883.1"/>
    </source>
</evidence>
<dbReference type="EC" id="1.11.1.24" evidence="2"/>
<evidence type="ECO:0000256" key="6">
    <source>
        <dbReference type="ARBA" id="ARBA00023157"/>
    </source>
</evidence>
<evidence type="ECO:0000256" key="7">
    <source>
        <dbReference type="ARBA" id="ARBA00023284"/>
    </source>
</evidence>
<dbReference type="Proteomes" id="UP000249645">
    <property type="component" value="Unassembled WGS sequence"/>
</dbReference>
<dbReference type="InterPro" id="IPR050924">
    <property type="entry name" value="Peroxiredoxin_BCP/PrxQ"/>
</dbReference>
<comment type="similarity">
    <text evidence="9">Belongs to the peroxiredoxin family. BCP/PrxQ subfamily.</text>
</comment>
<keyword evidence="5" id="KW-0560">Oxidoreductase</keyword>
<dbReference type="GO" id="GO:0034599">
    <property type="term" value="P:cellular response to oxidative stress"/>
    <property type="evidence" value="ECO:0007669"/>
    <property type="project" value="TreeGrafter"/>
</dbReference>
<dbReference type="PANTHER" id="PTHR42801">
    <property type="entry name" value="THIOREDOXIN-DEPENDENT PEROXIDE REDUCTASE"/>
    <property type="match status" value="1"/>
</dbReference>